<evidence type="ECO:0000256" key="3">
    <source>
        <dbReference type="ARBA" id="ARBA00023163"/>
    </source>
</evidence>
<feature type="domain" description="IclR-ED" evidence="5">
    <location>
        <begin position="85"/>
        <end position="267"/>
    </location>
</feature>
<evidence type="ECO:0000256" key="1">
    <source>
        <dbReference type="ARBA" id="ARBA00023015"/>
    </source>
</evidence>
<dbReference type="InterPro" id="IPR036390">
    <property type="entry name" value="WH_DNA-bd_sf"/>
</dbReference>
<feature type="domain" description="HTH iclR-type" evidence="4">
    <location>
        <begin position="22"/>
        <end position="84"/>
    </location>
</feature>
<organism evidence="6 7">
    <name type="scientific">Dethiosulfatibacter aminovorans DSM 17477</name>
    <dbReference type="NCBI Taxonomy" id="1121476"/>
    <lineage>
        <taxon>Bacteria</taxon>
        <taxon>Bacillati</taxon>
        <taxon>Bacillota</taxon>
        <taxon>Tissierellia</taxon>
        <taxon>Dethiosulfatibacter</taxon>
    </lineage>
</organism>
<dbReference type="EMBL" id="FQZL01000027">
    <property type="protein sequence ID" value="SHJ60458.1"/>
    <property type="molecule type" value="Genomic_DNA"/>
</dbReference>
<dbReference type="RefSeq" id="WP_073050328.1">
    <property type="nucleotide sequence ID" value="NZ_FQZL01000027.1"/>
</dbReference>
<keyword evidence="2" id="KW-0238">DNA-binding</keyword>
<dbReference type="GO" id="GO:0003700">
    <property type="term" value="F:DNA-binding transcription factor activity"/>
    <property type="evidence" value="ECO:0007669"/>
    <property type="project" value="TreeGrafter"/>
</dbReference>
<dbReference type="InterPro" id="IPR005471">
    <property type="entry name" value="Tscrpt_reg_IclR_N"/>
</dbReference>
<evidence type="ECO:0000259" key="5">
    <source>
        <dbReference type="PROSITE" id="PS51078"/>
    </source>
</evidence>
<dbReference type="PROSITE" id="PS51078">
    <property type="entry name" value="ICLR_ED"/>
    <property type="match status" value="1"/>
</dbReference>
<dbReference type="GO" id="GO:0045892">
    <property type="term" value="P:negative regulation of DNA-templated transcription"/>
    <property type="evidence" value="ECO:0007669"/>
    <property type="project" value="TreeGrafter"/>
</dbReference>
<dbReference type="AlphaFoldDB" id="A0A1M6KN91"/>
<proteinExistence type="predicted"/>
<dbReference type="SUPFAM" id="SSF55781">
    <property type="entry name" value="GAF domain-like"/>
    <property type="match status" value="1"/>
</dbReference>
<dbReference type="InterPro" id="IPR050707">
    <property type="entry name" value="HTH_MetabolicPath_Reg"/>
</dbReference>
<dbReference type="InterPro" id="IPR014757">
    <property type="entry name" value="Tscrpt_reg_IclR_C"/>
</dbReference>
<dbReference type="PANTHER" id="PTHR30136">
    <property type="entry name" value="HELIX-TURN-HELIX TRANSCRIPTIONAL REGULATOR, ICLR FAMILY"/>
    <property type="match status" value="1"/>
</dbReference>
<evidence type="ECO:0000259" key="4">
    <source>
        <dbReference type="PROSITE" id="PS51077"/>
    </source>
</evidence>
<dbReference type="InterPro" id="IPR029016">
    <property type="entry name" value="GAF-like_dom_sf"/>
</dbReference>
<name>A0A1M6KN91_9FIRM</name>
<evidence type="ECO:0000256" key="2">
    <source>
        <dbReference type="ARBA" id="ARBA00023125"/>
    </source>
</evidence>
<dbReference type="PROSITE" id="PS51077">
    <property type="entry name" value="HTH_ICLR"/>
    <property type="match status" value="1"/>
</dbReference>
<reference evidence="6 7" key="1">
    <citation type="submission" date="2016-11" db="EMBL/GenBank/DDBJ databases">
        <authorList>
            <person name="Jaros S."/>
            <person name="Januszkiewicz K."/>
            <person name="Wedrychowicz H."/>
        </authorList>
    </citation>
    <scope>NUCLEOTIDE SEQUENCE [LARGE SCALE GENOMIC DNA]</scope>
    <source>
        <strain evidence="6 7">DSM 17477</strain>
    </source>
</reference>
<evidence type="ECO:0000313" key="6">
    <source>
        <dbReference type="EMBL" id="SHJ60458.1"/>
    </source>
</evidence>
<dbReference type="Pfam" id="PF09339">
    <property type="entry name" value="HTH_IclR"/>
    <property type="match status" value="1"/>
</dbReference>
<protein>
    <submittedName>
        <fullName evidence="6">Transcriptional regulator, IclR family</fullName>
    </submittedName>
</protein>
<dbReference type="GO" id="GO:0003677">
    <property type="term" value="F:DNA binding"/>
    <property type="evidence" value="ECO:0007669"/>
    <property type="project" value="UniProtKB-KW"/>
</dbReference>
<dbReference type="SUPFAM" id="SSF46785">
    <property type="entry name" value="Winged helix' DNA-binding domain"/>
    <property type="match status" value="1"/>
</dbReference>
<dbReference type="InterPro" id="IPR036388">
    <property type="entry name" value="WH-like_DNA-bd_sf"/>
</dbReference>
<dbReference type="Gene3D" id="3.30.450.40">
    <property type="match status" value="1"/>
</dbReference>
<dbReference type="STRING" id="1121476.SAMN02745751_02941"/>
<dbReference type="Pfam" id="PF01614">
    <property type="entry name" value="IclR_C"/>
    <property type="match status" value="1"/>
</dbReference>
<dbReference type="Gene3D" id="1.10.10.10">
    <property type="entry name" value="Winged helix-like DNA-binding domain superfamily/Winged helix DNA-binding domain"/>
    <property type="match status" value="1"/>
</dbReference>
<keyword evidence="1" id="KW-0805">Transcription regulation</keyword>
<dbReference type="PANTHER" id="PTHR30136:SF35">
    <property type="entry name" value="HTH-TYPE TRANSCRIPTIONAL REGULATOR RV1719"/>
    <property type="match status" value="1"/>
</dbReference>
<dbReference type="OrthoDB" id="9791752at2"/>
<evidence type="ECO:0000313" key="7">
    <source>
        <dbReference type="Proteomes" id="UP000184052"/>
    </source>
</evidence>
<dbReference type="SMART" id="SM00346">
    <property type="entry name" value="HTH_ICLR"/>
    <property type="match status" value="1"/>
</dbReference>
<dbReference type="Proteomes" id="UP000184052">
    <property type="component" value="Unassembled WGS sequence"/>
</dbReference>
<sequence>MGKDKEMKPNKDTNTNENEDLNVMVERAAMIMDRIYKSKKPLGVSPLAKELGLAKVTTFRIMKTLEKYNYLKLDPDTMEYSLGYLFYEYSKKIEKNISLINLVTPYMETLVNKVNENVNLSIMYKDKILTIKTVEGDSFALMSVLEPLAPLHCSSSGKLFLSRWTDERIKDYFENEERIEYTHFTITKYETFLKEMKKILREGISYDREEYSYGLTCISAPLFDRNKNIIAVLGISGPTNRLLYKGLESMEKEVKDAANEANEFLKKFSPEILKLKNTL</sequence>
<keyword evidence="3" id="KW-0804">Transcription</keyword>
<keyword evidence="7" id="KW-1185">Reference proteome</keyword>
<accession>A0A1M6KN91</accession>
<gene>
    <name evidence="6" type="ORF">SAMN02745751_02941</name>
</gene>